<organism evidence="1">
    <name type="scientific">marine sediment metagenome</name>
    <dbReference type="NCBI Taxonomy" id="412755"/>
    <lineage>
        <taxon>unclassified sequences</taxon>
        <taxon>metagenomes</taxon>
        <taxon>ecological metagenomes</taxon>
    </lineage>
</organism>
<accession>A0A0F9JFA9</accession>
<evidence type="ECO:0000313" key="1">
    <source>
        <dbReference type="EMBL" id="KKM04506.1"/>
    </source>
</evidence>
<dbReference type="EMBL" id="LAZR01016437">
    <property type="protein sequence ID" value="KKM04506.1"/>
    <property type="molecule type" value="Genomic_DNA"/>
</dbReference>
<comment type="caution">
    <text evidence="1">The sequence shown here is derived from an EMBL/GenBank/DDBJ whole genome shotgun (WGS) entry which is preliminary data.</text>
</comment>
<protein>
    <submittedName>
        <fullName evidence="1">Uncharacterized protein</fullName>
    </submittedName>
</protein>
<feature type="non-terminal residue" evidence="1">
    <location>
        <position position="332"/>
    </location>
</feature>
<reference evidence="1" key="1">
    <citation type="journal article" date="2015" name="Nature">
        <title>Complex archaea that bridge the gap between prokaryotes and eukaryotes.</title>
        <authorList>
            <person name="Spang A."/>
            <person name="Saw J.H."/>
            <person name="Jorgensen S.L."/>
            <person name="Zaremba-Niedzwiedzka K."/>
            <person name="Martijn J."/>
            <person name="Lind A.E."/>
            <person name="van Eijk R."/>
            <person name="Schleper C."/>
            <person name="Guy L."/>
            <person name="Ettema T.J."/>
        </authorList>
    </citation>
    <scope>NUCLEOTIDE SEQUENCE</scope>
</reference>
<name>A0A0F9JFA9_9ZZZZ</name>
<gene>
    <name evidence="1" type="ORF">LCGC14_1763530</name>
</gene>
<proteinExistence type="predicted"/>
<sequence>MLRGKHSRHIEPITCYLIEERIPLRIIYDDIDDDDDDNEESSYPRHTPENETITKKERFYICNKLGLEILETYLDYSVHIYSLKEIRDLRERKAQTSLYTAIHFEKKSVNLILIKKEKKYLKTPFIYLDYFILRLYDMLTVKNAIKIIENEHYYDKNGKYKEKLKRETIKREFKLTLKAFDYYRYSYNFNELKFVNHGIKTKRERKRERECEGFWVEELESIKQQELEAIKQQELAHERFFSNKEPKLSIDDRCENQWYCSNDLEKELDKLNYRIAYEYLKINTLRNVPYEAKYEKKDLDKIVMLIVKKAKKDEYIMEKVNQQKEFIPPSLE</sequence>
<dbReference type="AlphaFoldDB" id="A0A0F9JFA9"/>